<protein>
    <submittedName>
        <fullName evidence="7">Acetolactate synthase</fullName>
    </submittedName>
</protein>
<dbReference type="CDD" id="cd02002">
    <property type="entry name" value="TPP_BFDC"/>
    <property type="match status" value="1"/>
</dbReference>
<evidence type="ECO:0000256" key="2">
    <source>
        <dbReference type="ARBA" id="ARBA00023052"/>
    </source>
</evidence>
<dbReference type="EMBL" id="JPWI01000015">
    <property type="protein sequence ID" value="RCK43268.1"/>
    <property type="molecule type" value="Genomic_DNA"/>
</dbReference>
<accession>A0A367WPG4</accession>
<feature type="domain" description="Thiamine pyrophosphate enzyme N-terminal TPP-binding" evidence="6">
    <location>
        <begin position="16"/>
        <end position="129"/>
    </location>
</feature>
<evidence type="ECO:0000256" key="3">
    <source>
        <dbReference type="RuleBase" id="RU362132"/>
    </source>
</evidence>
<dbReference type="GO" id="GO:0009099">
    <property type="term" value="P:L-valine biosynthetic process"/>
    <property type="evidence" value="ECO:0007669"/>
    <property type="project" value="TreeGrafter"/>
</dbReference>
<evidence type="ECO:0000259" key="6">
    <source>
        <dbReference type="Pfam" id="PF02776"/>
    </source>
</evidence>
<dbReference type="InterPro" id="IPR045229">
    <property type="entry name" value="TPP_enz"/>
</dbReference>
<dbReference type="GO" id="GO:0030976">
    <property type="term" value="F:thiamine pyrophosphate binding"/>
    <property type="evidence" value="ECO:0007669"/>
    <property type="project" value="InterPro"/>
</dbReference>
<name>A0A367WPG4_9PROT</name>
<evidence type="ECO:0000259" key="4">
    <source>
        <dbReference type="Pfam" id="PF00205"/>
    </source>
</evidence>
<evidence type="ECO:0000259" key="5">
    <source>
        <dbReference type="Pfam" id="PF02775"/>
    </source>
</evidence>
<evidence type="ECO:0000313" key="8">
    <source>
        <dbReference type="Proteomes" id="UP000252255"/>
    </source>
</evidence>
<keyword evidence="2 3" id="KW-0786">Thiamine pyrophosphate</keyword>
<comment type="similarity">
    <text evidence="1 3">Belongs to the TPP enzyme family.</text>
</comment>
<dbReference type="InterPro" id="IPR029061">
    <property type="entry name" value="THDP-binding"/>
</dbReference>
<dbReference type="InterPro" id="IPR012000">
    <property type="entry name" value="Thiamin_PyroP_enz_cen_dom"/>
</dbReference>
<dbReference type="Gene3D" id="3.40.50.970">
    <property type="match status" value="2"/>
</dbReference>
<dbReference type="GO" id="GO:0003984">
    <property type="term" value="F:acetolactate synthase activity"/>
    <property type="evidence" value="ECO:0007669"/>
    <property type="project" value="TreeGrafter"/>
</dbReference>
<dbReference type="Pfam" id="PF00205">
    <property type="entry name" value="TPP_enzyme_M"/>
    <property type="match status" value="1"/>
</dbReference>
<reference evidence="7 8" key="1">
    <citation type="submission" date="2014-07" db="EMBL/GenBank/DDBJ databases">
        <title>Draft genome sequence of Thalassospira profundimaris PR54-5.</title>
        <authorList>
            <person name="Lai Q."/>
            <person name="Shao Z."/>
        </authorList>
    </citation>
    <scope>NUCLEOTIDE SEQUENCE [LARGE SCALE GENOMIC DNA]</scope>
    <source>
        <strain evidence="7 8">PR54-5</strain>
    </source>
</reference>
<evidence type="ECO:0000313" key="7">
    <source>
        <dbReference type="EMBL" id="RCK43268.1"/>
    </source>
</evidence>
<feature type="domain" description="Thiamine pyrophosphate enzyme TPP-binding" evidence="5">
    <location>
        <begin position="413"/>
        <end position="567"/>
    </location>
</feature>
<sequence length="591" mass="63883">MEKVERPVISETTGLWGSDLIAEMLRALDVEYVALNPGSSFRGLHDSLVNHLGNENPQMLLCLHEEHTVAIAHGWAKVTGRPMAAIVHANVGLMHATMSIYNAWCDRVPVMVFGATGPVDATERRPWIDWIHTSRDQAAIVRPYVKWDDQPASLSASLEAMIRGALIAKTAPMAPVYICFDVAVQEEAVTAPIKTPDPRRFKLPMSQGLLPDALAELHTRLKESRSPVFLMGRVSRSADDWAYRVALAEHFNARVLTDIKLGAAFPTDHSLHSGTPGFFLSPDGAKVLNEADLIVSFDWVDVAGTLKQAGAQAENAPLVQLSVDHQLHNGWSLDHQAAVRADLHIAAEPDIVIRTLCKEVGLTPQLKPQNLPAFSTGKLTDDLGPMDVDTLAAALGDGLKNEVVSLVRLPLSWGGDLWHFRHPLDYLGYDGGAGIASGPGMLVGAALALKGTDRLPVAVLGDGDYLMGVSAFWTAARYGIPFLAIIANNRSFYNDEIHQEKVAVSRERPVENKWIGQHIGGPDIDLAAMARAQGVKAIGPVTNARDLKSAIEVALEDVRQGNAVVIDARITPGYSKAMSAGMTRTADETAE</sequence>
<dbReference type="InterPro" id="IPR029035">
    <property type="entry name" value="DHS-like_NAD/FAD-binding_dom"/>
</dbReference>
<dbReference type="RefSeq" id="WP_063086225.1">
    <property type="nucleotide sequence ID" value="NZ_JPWI01000015.1"/>
</dbReference>
<dbReference type="AlphaFoldDB" id="A0A367WPG4"/>
<dbReference type="PANTHER" id="PTHR18968:SF13">
    <property type="entry name" value="ACETOLACTATE SYNTHASE CATALYTIC SUBUNIT, MITOCHONDRIAL"/>
    <property type="match status" value="1"/>
</dbReference>
<comment type="caution">
    <text evidence="7">The sequence shown here is derived from an EMBL/GenBank/DDBJ whole genome shotgun (WGS) entry which is preliminary data.</text>
</comment>
<dbReference type="SUPFAM" id="SSF52518">
    <property type="entry name" value="Thiamin diphosphate-binding fold (THDP-binding)"/>
    <property type="match status" value="2"/>
</dbReference>
<dbReference type="Pfam" id="PF02776">
    <property type="entry name" value="TPP_enzyme_N"/>
    <property type="match status" value="1"/>
</dbReference>
<dbReference type="CDD" id="cd07035">
    <property type="entry name" value="TPP_PYR_POX_like"/>
    <property type="match status" value="1"/>
</dbReference>
<dbReference type="Gene3D" id="3.40.50.1220">
    <property type="entry name" value="TPP-binding domain"/>
    <property type="match status" value="1"/>
</dbReference>
<dbReference type="GO" id="GO:0005948">
    <property type="term" value="C:acetolactate synthase complex"/>
    <property type="evidence" value="ECO:0007669"/>
    <property type="project" value="TreeGrafter"/>
</dbReference>
<dbReference type="OrthoDB" id="7534569at2"/>
<dbReference type="PANTHER" id="PTHR18968">
    <property type="entry name" value="THIAMINE PYROPHOSPHATE ENZYMES"/>
    <property type="match status" value="1"/>
</dbReference>
<dbReference type="Proteomes" id="UP000252255">
    <property type="component" value="Unassembled WGS sequence"/>
</dbReference>
<dbReference type="Pfam" id="PF02775">
    <property type="entry name" value="TPP_enzyme_C"/>
    <property type="match status" value="1"/>
</dbReference>
<gene>
    <name evidence="7" type="ORF">TH30_19845</name>
</gene>
<dbReference type="InterPro" id="IPR011766">
    <property type="entry name" value="TPP_enzyme_TPP-bd"/>
</dbReference>
<organism evidence="7 8">
    <name type="scientific">Thalassospira profundimaris</name>
    <dbReference type="NCBI Taxonomy" id="502049"/>
    <lineage>
        <taxon>Bacteria</taxon>
        <taxon>Pseudomonadati</taxon>
        <taxon>Pseudomonadota</taxon>
        <taxon>Alphaproteobacteria</taxon>
        <taxon>Rhodospirillales</taxon>
        <taxon>Thalassospiraceae</taxon>
        <taxon>Thalassospira</taxon>
    </lineage>
</organism>
<dbReference type="GO" id="GO:0009097">
    <property type="term" value="P:isoleucine biosynthetic process"/>
    <property type="evidence" value="ECO:0007669"/>
    <property type="project" value="TreeGrafter"/>
</dbReference>
<evidence type="ECO:0000256" key="1">
    <source>
        <dbReference type="ARBA" id="ARBA00007812"/>
    </source>
</evidence>
<proteinExistence type="inferred from homology"/>
<dbReference type="InterPro" id="IPR012001">
    <property type="entry name" value="Thiamin_PyroP_enz_TPP-bd_dom"/>
</dbReference>
<dbReference type="GO" id="GO:0000287">
    <property type="term" value="F:magnesium ion binding"/>
    <property type="evidence" value="ECO:0007669"/>
    <property type="project" value="InterPro"/>
</dbReference>
<dbReference type="GO" id="GO:0050660">
    <property type="term" value="F:flavin adenine dinucleotide binding"/>
    <property type="evidence" value="ECO:0007669"/>
    <property type="project" value="TreeGrafter"/>
</dbReference>
<dbReference type="SUPFAM" id="SSF52467">
    <property type="entry name" value="DHS-like NAD/FAD-binding domain"/>
    <property type="match status" value="1"/>
</dbReference>
<feature type="domain" description="Thiamine pyrophosphate enzyme central" evidence="4">
    <location>
        <begin position="215"/>
        <end position="326"/>
    </location>
</feature>